<evidence type="ECO:0000256" key="1">
    <source>
        <dbReference type="ARBA" id="ARBA00005568"/>
    </source>
</evidence>
<keyword evidence="6" id="KW-1185">Reference proteome</keyword>
<dbReference type="RefSeq" id="WP_069086686.1">
    <property type="nucleotide sequence ID" value="NZ_JSUQ01000009.1"/>
</dbReference>
<evidence type="ECO:0000259" key="4">
    <source>
        <dbReference type="Pfam" id="PF03328"/>
    </source>
</evidence>
<dbReference type="EC" id="4.1.2.20" evidence="5"/>
<dbReference type="GO" id="GO:0046872">
    <property type="term" value="F:metal ion binding"/>
    <property type="evidence" value="ECO:0007669"/>
    <property type="project" value="UniProtKB-KW"/>
</dbReference>
<dbReference type="Gene3D" id="3.20.20.60">
    <property type="entry name" value="Phosphoenolpyruvate-binding domains"/>
    <property type="match status" value="1"/>
</dbReference>
<dbReference type="InterPro" id="IPR040442">
    <property type="entry name" value="Pyrv_kinase-like_dom_sf"/>
</dbReference>
<comment type="similarity">
    <text evidence="1">Belongs to the HpcH/HpaI aldolase family.</text>
</comment>
<evidence type="ECO:0000256" key="2">
    <source>
        <dbReference type="ARBA" id="ARBA00022723"/>
    </source>
</evidence>
<evidence type="ECO:0000313" key="5">
    <source>
        <dbReference type="EMBL" id="KHQ52822.1"/>
    </source>
</evidence>
<dbReference type="Proteomes" id="UP000030960">
    <property type="component" value="Unassembled WGS sequence"/>
</dbReference>
<comment type="caution">
    <text evidence="5">The sequence shown here is derived from an EMBL/GenBank/DDBJ whole genome shotgun (WGS) entry which is preliminary data.</text>
</comment>
<keyword evidence="2" id="KW-0479">Metal-binding</keyword>
<accession>A0A0B3RXK1</accession>
<feature type="domain" description="HpcH/HpaI aldolase/citrate lyase" evidence="4">
    <location>
        <begin position="35"/>
        <end position="243"/>
    </location>
</feature>
<protein>
    <submittedName>
        <fullName evidence="5">2-dehydro-3-deoxyglucarate aldolase</fullName>
        <ecNumber evidence="5">4.1.2.20</ecNumber>
    </submittedName>
</protein>
<dbReference type="PANTHER" id="PTHR30502:SF0">
    <property type="entry name" value="PHOSPHOENOLPYRUVATE CARBOXYLASE FAMILY PROTEIN"/>
    <property type="match status" value="1"/>
</dbReference>
<keyword evidence="3 5" id="KW-0456">Lyase</keyword>
<dbReference type="GO" id="GO:0008672">
    <property type="term" value="F:2-dehydro-3-deoxyglucarate aldolase activity"/>
    <property type="evidence" value="ECO:0007669"/>
    <property type="project" value="UniProtKB-EC"/>
</dbReference>
<reference evidence="5 6" key="1">
    <citation type="submission" date="2014-10" db="EMBL/GenBank/DDBJ databases">
        <title>Genome sequence of Ponticoccus sp. strain UMTAT08 isolated from clonal culture of toxic dinoflagellate Alexandrium tamiyavanichii.</title>
        <authorList>
            <person name="Gan H.Y."/>
            <person name="Muhd D.-D."/>
            <person name="Mohd Noor M.E."/>
            <person name="Yeong Y.S."/>
            <person name="Usup G."/>
        </authorList>
    </citation>
    <scope>NUCLEOTIDE SEQUENCE [LARGE SCALE GENOMIC DNA]</scope>
    <source>
        <strain evidence="5 6">UMTAT08</strain>
    </source>
</reference>
<dbReference type="Pfam" id="PF03328">
    <property type="entry name" value="HpcH_HpaI"/>
    <property type="match status" value="1"/>
</dbReference>
<dbReference type="GO" id="GO:0005737">
    <property type="term" value="C:cytoplasm"/>
    <property type="evidence" value="ECO:0007669"/>
    <property type="project" value="TreeGrafter"/>
</dbReference>
<dbReference type="InterPro" id="IPR015813">
    <property type="entry name" value="Pyrv/PenolPyrv_kinase-like_dom"/>
</dbReference>
<evidence type="ECO:0000256" key="3">
    <source>
        <dbReference type="ARBA" id="ARBA00023239"/>
    </source>
</evidence>
<dbReference type="PANTHER" id="PTHR30502">
    <property type="entry name" value="2-KETO-3-DEOXY-L-RHAMNONATE ALDOLASE"/>
    <property type="match status" value="1"/>
</dbReference>
<dbReference type="EMBL" id="JSUQ01000009">
    <property type="protein sequence ID" value="KHQ52822.1"/>
    <property type="molecule type" value="Genomic_DNA"/>
</dbReference>
<dbReference type="SUPFAM" id="SSF51621">
    <property type="entry name" value="Phosphoenolpyruvate/pyruvate domain"/>
    <property type="match status" value="1"/>
</dbReference>
<dbReference type="STRING" id="561184.SAMN05216376_11717"/>
<organism evidence="5 6">
    <name type="scientific">Mameliella alba</name>
    <dbReference type="NCBI Taxonomy" id="561184"/>
    <lineage>
        <taxon>Bacteria</taxon>
        <taxon>Pseudomonadati</taxon>
        <taxon>Pseudomonadota</taxon>
        <taxon>Alphaproteobacteria</taxon>
        <taxon>Rhodobacterales</taxon>
        <taxon>Roseobacteraceae</taxon>
        <taxon>Mameliella</taxon>
    </lineage>
</organism>
<dbReference type="OrthoDB" id="9802624at2"/>
<proteinExistence type="inferred from homology"/>
<dbReference type="InterPro" id="IPR050251">
    <property type="entry name" value="HpcH-HpaI_aldolase"/>
</dbReference>
<name>A0A0B3RXK1_9RHOB</name>
<sequence>MTGPVSTVPNDSSFRRRLAAGEPVLGVFNCLPAFQVSEILSHSSMDYIVIEAEHGATALPAMHAQVAAIAERKPVVVRVASDEPGVIKPILDLGVTGIMVPDVRSADAARDIVRQTRFAPEGTRGIGGSIRASRYGMDKGYFRDGPAEPITVILQIESREGLDNIAEIAAVDGVDAVFFGPMDLSAQLGHRGRPDAPEVAQAMDVAIRQLAGKACVAGCLCPPAKVGHWRDKGISLFLLGSDIGALTASVEAMASSVTRPDKEDAA</sequence>
<dbReference type="AlphaFoldDB" id="A0A0B3RXK1"/>
<evidence type="ECO:0000313" key="6">
    <source>
        <dbReference type="Proteomes" id="UP000030960"/>
    </source>
</evidence>
<dbReference type="InterPro" id="IPR005000">
    <property type="entry name" value="Aldolase/citrate-lyase_domain"/>
</dbReference>
<gene>
    <name evidence="5" type="ORF">OA50_02365</name>
</gene>